<comment type="caution">
    <text evidence="1">The sequence shown here is derived from an EMBL/GenBank/DDBJ whole genome shotgun (WGS) entry which is preliminary data.</text>
</comment>
<reference evidence="1" key="1">
    <citation type="thesis" date="2020" institute="ProQuest LLC" country="789 East Eisenhower Parkway, Ann Arbor, MI, USA">
        <title>Comparative Genomics and Chromosome Evolution.</title>
        <authorList>
            <person name="Mudd A.B."/>
        </authorList>
    </citation>
    <scope>NUCLEOTIDE SEQUENCE</scope>
    <source>
        <strain evidence="1">1538</strain>
        <tissue evidence="1">Blood</tissue>
    </source>
</reference>
<gene>
    <name evidence="1" type="ORF">GDO54_013187</name>
</gene>
<keyword evidence="2" id="KW-1185">Reference proteome</keyword>
<dbReference type="EMBL" id="DYDO01000006">
    <property type="protein sequence ID" value="DBA22124.1"/>
    <property type="molecule type" value="Genomic_DNA"/>
</dbReference>
<dbReference type="Proteomes" id="UP001181693">
    <property type="component" value="Unassembled WGS sequence"/>
</dbReference>
<accession>A0AAV2ZUH5</accession>
<organism evidence="1 2">
    <name type="scientific">Pyxicephalus adspersus</name>
    <name type="common">African bullfrog</name>
    <dbReference type="NCBI Taxonomy" id="30357"/>
    <lineage>
        <taxon>Eukaryota</taxon>
        <taxon>Metazoa</taxon>
        <taxon>Chordata</taxon>
        <taxon>Craniata</taxon>
        <taxon>Vertebrata</taxon>
        <taxon>Euteleostomi</taxon>
        <taxon>Amphibia</taxon>
        <taxon>Batrachia</taxon>
        <taxon>Anura</taxon>
        <taxon>Neobatrachia</taxon>
        <taxon>Ranoidea</taxon>
        <taxon>Pyxicephalidae</taxon>
        <taxon>Pyxicephalinae</taxon>
        <taxon>Pyxicephalus</taxon>
    </lineage>
</organism>
<proteinExistence type="predicted"/>
<dbReference type="AlphaFoldDB" id="A0AAV2ZUH5"/>
<protein>
    <submittedName>
        <fullName evidence="1">Uncharacterized protein</fullName>
    </submittedName>
</protein>
<evidence type="ECO:0000313" key="1">
    <source>
        <dbReference type="EMBL" id="DBA22124.1"/>
    </source>
</evidence>
<evidence type="ECO:0000313" key="2">
    <source>
        <dbReference type="Proteomes" id="UP001181693"/>
    </source>
</evidence>
<sequence>MAFGYHTLLPSASCLSISLQRLENTYTVCFHFRYSYNSGLCNSSLRGLETAHILGISLTDSSKISEVWFTKSQKITGLYVIHKAWIRTALV</sequence>
<name>A0AAV2ZUH5_PYXAD</name>